<evidence type="ECO:0000313" key="2">
    <source>
        <dbReference type="Proteomes" id="UP000467148"/>
    </source>
</evidence>
<reference evidence="1 2" key="1">
    <citation type="journal article" date="2019" name="Emerg. Microbes Infect.">
        <title>Comprehensive subspecies identification of 175 nontuberculous mycobacteria species based on 7547 genomic profiles.</title>
        <authorList>
            <person name="Matsumoto Y."/>
            <person name="Kinjo T."/>
            <person name="Motooka D."/>
            <person name="Nabeya D."/>
            <person name="Jung N."/>
            <person name="Uechi K."/>
            <person name="Horii T."/>
            <person name="Iida T."/>
            <person name="Fujita J."/>
            <person name="Nakamura S."/>
        </authorList>
    </citation>
    <scope>NUCLEOTIDE SEQUENCE [LARGE SCALE GENOMIC DNA]</scope>
    <source>
        <strain evidence="1 2">JCM 30396</strain>
    </source>
</reference>
<proteinExistence type="predicted"/>
<evidence type="ECO:0000313" key="1">
    <source>
        <dbReference type="EMBL" id="BBY65896.1"/>
    </source>
</evidence>
<dbReference type="AlphaFoldDB" id="A0A7I7TCL3"/>
<sequence length="142" mass="15610">MLGYEPSLLHEARQIRARRLEVVQCTPPGFELGSNGENVRRLVEQLAQVQRMPPPADQTPDPDYEAAMTFLVDQRGRASWLHDARVSLAHTHLDCLITGSATGPISRGTRQIPAEMPAHTLIEAAVSGLSIPEAVTRKWALP</sequence>
<dbReference type="EMBL" id="AP022596">
    <property type="protein sequence ID" value="BBY65896.1"/>
    <property type="molecule type" value="Genomic_DNA"/>
</dbReference>
<dbReference type="Proteomes" id="UP000467148">
    <property type="component" value="Chromosome"/>
</dbReference>
<gene>
    <name evidence="1" type="ORF">MHEL_41390</name>
</gene>
<keyword evidence="2" id="KW-1185">Reference proteome</keyword>
<organism evidence="1 2">
    <name type="scientific">Mycolicibacterium helvum</name>
    <dbReference type="NCBI Taxonomy" id="1534349"/>
    <lineage>
        <taxon>Bacteria</taxon>
        <taxon>Bacillati</taxon>
        <taxon>Actinomycetota</taxon>
        <taxon>Actinomycetes</taxon>
        <taxon>Mycobacteriales</taxon>
        <taxon>Mycobacteriaceae</taxon>
        <taxon>Mycolicibacterium</taxon>
    </lineage>
</organism>
<accession>A0A7I7TCL3</accession>
<protein>
    <submittedName>
        <fullName evidence="1">Uncharacterized protein</fullName>
    </submittedName>
</protein>
<dbReference type="KEGG" id="mhev:MHEL_41390"/>
<name>A0A7I7TCL3_9MYCO</name>